<proteinExistence type="predicted"/>
<dbReference type="Proteomes" id="UP001065174">
    <property type="component" value="Chromosome"/>
</dbReference>
<sequence>MIRLIRSILQILPWILLLAMLSWMVVEEKFFGDDPTVREEIYLSSVLSKVEQMGKLELVKYNFQEVTELKQVADYIDLKLFKYKPVPDSKAVLISTGMAVGCINLTQINRKSIREKNDTLYVRLPQPELCYFKIDLEQSRIYDLQIDYMNKEDKAKFMERLYQEAETKIRSSALEMGILEQTKENAKTILTPIFEGLSDKAVIFTFDIPTEKILRK</sequence>
<dbReference type="RefSeq" id="WP_262309215.1">
    <property type="nucleotide sequence ID" value="NZ_CP106679.1"/>
</dbReference>
<evidence type="ECO:0000256" key="1">
    <source>
        <dbReference type="SAM" id="Phobius"/>
    </source>
</evidence>
<evidence type="ECO:0000313" key="2">
    <source>
        <dbReference type="EMBL" id="UXP31776.1"/>
    </source>
</evidence>
<keyword evidence="1" id="KW-0812">Transmembrane</keyword>
<keyword evidence="1" id="KW-1133">Transmembrane helix</keyword>
<protein>
    <submittedName>
        <fullName evidence="2">DUF4230 domain-containing protein</fullName>
    </submittedName>
</protein>
<dbReference type="EMBL" id="CP106679">
    <property type="protein sequence ID" value="UXP31776.1"/>
    <property type="molecule type" value="Genomic_DNA"/>
</dbReference>
<organism evidence="2 3">
    <name type="scientific">Reichenbachiella agarivorans</name>
    <dbReference type="NCBI Taxonomy" id="2979464"/>
    <lineage>
        <taxon>Bacteria</taxon>
        <taxon>Pseudomonadati</taxon>
        <taxon>Bacteroidota</taxon>
        <taxon>Cytophagia</taxon>
        <taxon>Cytophagales</taxon>
        <taxon>Reichenbachiellaceae</taxon>
        <taxon>Reichenbachiella</taxon>
    </lineage>
</organism>
<feature type="transmembrane region" description="Helical" evidence="1">
    <location>
        <begin position="7"/>
        <end position="26"/>
    </location>
</feature>
<name>A0ABY6CMN9_9BACT</name>
<evidence type="ECO:0000313" key="3">
    <source>
        <dbReference type="Proteomes" id="UP001065174"/>
    </source>
</evidence>
<accession>A0ABY6CMN9</accession>
<keyword evidence="3" id="KW-1185">Reference proteome</keyword>
<keyword evidence="1" id="KW-0472">Membrane</keyword>
<gene>
    <name evidence="2" type="ORF">N6H18_15620</name>
</gene>
<dbReference type="Pfam" id="PF14014">
    <property type="entry name" value="DUF4230"/>
    <property type="match status" value="1"/>
</dbReference>
<reference evidence="2" key="1">
    <citation type="submission" date="2022-09" db="EMBL/GenBank/DDBJ databases">
        <title>Comparative genomics and taxonomic characterization of three novel marine species of genus Reichenbachiella exhibiting antioxidant and polysaccharide degradation activities.</title>
        <authorList>
            <person name="Muhammad N."/>
            <person name="Lee Y.-J."/>
            <person name="Ko J."/>
            <person name="Kim S.-G."/>
        </authorList>
    </citation>
    <scope>NUCLEOTIDE SEQUENCE</scope>
    <source>
        <strain evidence="2">BKB1-1</strain>
    </source>
</reference>
<dbReference type="InterPro" id="IPR025324">
    <property type="entry name" value="DUF4230"/>
</dbReference>